<protein>
    <submittedName>
        <fullName evidence="1">Uncharacterized protein</fullName>
    </submittedName>
</protein>
<evidence type="ECO:0000313" key="2">
    <source>
        <dbReference type="Proteomes" id="UP000179153"/>
    </source>
</evidence>
<dbReference type="STRING" id="1802163.A2932_01065"/>
<gene>
    <name evidence="1" type="ORF">A2932_01065</name>
</gene>
<name>A0A1G2HF12_9BACT</name>
<comment type="caution">
    <text evidence="1">The sequence shown here is derived from an EMBL/GenBank/DDBJ whole genome shotgun (WGS) entry which is preliminary data.</text>
</comment>
<proteinExistence type="predicted"/>
<reference evidence="1 2" key="1">
    <citation type="journal article" date="2016" name="Nat. Commun.">
        <title>Thousands of microbial genomes shed light on interconnected biogeochemical processes in an aquifer system.</title>
        <authorList>
            <person name="Anantharaman K."/>
            <person name="Brown C.T."/>
            <person name="Hug L.A."/>
            <person name="Sharon I."/>
            <person name="Castelle C.J."/>
            <person name="Probst A.J."/>
            <person name="Thomas B.C."/>
            <person name="Singh A."/>
            <person name="Wilkins M.J."/>
            <person name="Karaoz U."/>
            <person name="Brodie E.L."/>
            <person name="Williams K.H."/>
            <person name="Hubbard S.S."/>
            <person name="Banfield J.F."/>
        </authorList>
    </citation>
    <scope>NUCLEOTIDE SEQUENCE [LARGE SCALE GENOMIC DNA]</scope>
</reference>
<organism evidence="1 2">
    <name type="scientific">Candidatus Spechtbacteria bacterium RIFCSPLOWO2_01_FULL_46_10</name>
    <dbReference type="NCBI Taxonomy" id="1802163"/>
    <lineage>
        <taxon>Bacteria</taxon>
        <taxon>Candidatus Spechtiibacteriota</taxon>
    </lineage>
</organism>
<sequence length="336" mass="37099">MVFVSFVFMLAAVAALLTIIIIDKEADEGERVSEEEIVSRVLTEIDKAQTGQSAVYGDISFKDVRAMMRPVEISVFLRFTQEQMQELIIAGAPVENINPAPDADGLFELHVGITSTEGVLVDDFVIVYSPLFSEMFSQMRLEILKDNDAFRTLIANARVLATLKADPSFGDLGDEELADVSIAEFIDSGMRFENNIGIFKRSGARFIAGPPQTSPVAIDVGELRTLDTIVTLKQVVYVGLPWRLAPSAVARLFPEGEMPEIVERTPATREFFENKFLISGAFTESDVGVPVFVIRDGVLRWAGVITQTWNDAALVASTSRIFSVFPQLYRAEQGME</sequence>
<accession>A0A1G2HF12</accession>
<dbReference type="EMBL" id="MHOI01000031">
    <property type="protein sequence ID" value="OGZ61053.1"/>
    <property type="molecule type" value="Genomic_DNA"/>
</dbReference>
<dbReference type="AlphaFoldDB" id="A0A1G2HF12"/>
<evidence type="ECO:0000313" key="1">
    <source>
        <dbReference type="EMBL" id="OGZ61053.1"/>
    </source>
</evidence>
<dbReference type="Proteomes" id="UP000179153">
    <property type="component" value="Unassembled WGS sequence"/>
</dbReference>